<dbReference type="STRING" id="135208.A0A4Z0A1H2"/>
<comment type="caution">
    <text evidence="2">The sequence shown here is derived from an EMBL/GenBank/DDBJ whole genome shotgun (WGS) entry which is preliminary data.</text>
</comment>
<proteinExistence type="predicted"/>
<accession>A0A4Z0A1H2</accession>
<feature type="region of interest" description="Disordered" evidence="1">
    <location>
        <begin position="1"/>
        <end position="32"/>
    </location>
</feature>
<evidence type="ECO:0000313" key="3">
    <source>
        <dbReference type="Proteomes" id="UP000298061"/>
    </source>
</evidence>
<gene>
    <name evidence="2" type="ORF">EWM64_g3077</name>
</gene>
<dbReference type="EMBL" id="SFCI01000269">
    <property type="protein sequence ID" value="TFY80936.1"/>
    <property type="molecule type" value="Genomic_DNA"/>
</dbReference>
<feature type="non-terminal residue" evidence="2">
    <location>
        <position position="352"/>
    </location>
</feature>
<keyword evidence="3" id="KW-1185">Reference proteome</keyword>
<name>A0A4Z0A1H2_9AGAM</name>
<evidence type="ECO:0000313" key="2">
    <source>
        <dbReference type="EMBL" id="TFY80936.1"/>
    </source>
</evidence>
<protein>
    <submittedName>
        <fullName evidence="2">Uncharacterized protein</fullName>
    </submittedName>
</protein>
<reference evidence="2 3" key="1">
    <citation type="submission" date="2019-02" db="EMBL/GenBank/DDBJ databases">
        <title>Genome sequencing of the rare red list fungi Hericium alpestre (H. flagellum).</title>
        <authorList>
            <person name="Buettner E."/>
            <person name="Kellner H."/>
        </authorList>
    </citation>
    <scope>NUCLEOTIDE SEQUENCE [LARGE SCALE GENOMIC DNA]</scope>
    <source>
        <strain evidence="2 3">DSM 108284</strain>
    </source>
</reference>
<dbReference type="OrthoDB" id="3259897at2759"/>
<feature type="region of interest" description="Disordered" evidence="1">
    <location>
        <begin position="312"/>
        <end position="352"/>
    </location>
</feature>
<sequence>MLSRRPRLKIEARQSSDAGPPPSSFTPLSPTTVEQLDCPNVSTFRSERMVITIHSPSVKTSRWHGQEISQPLPVFGDRDRVGGTIALLPHGKTGAGRFVLNVRAFPARLAGQLTRFAQFEGAFLYVSSDVEVRQGTASNQYRHVFFSAFSGSMLSRGQISRKGSMPTLSSSAQRTLPFSFEIPQPTRPGEEMPPTFFSSVVAVWEPANELEAKDIFEIPILFQPDSEFLSLDGLSIEPESWLERPLRSDRPIPIQCAVTLPSPAHFPRNGAIQYFVVYHTTPKSLALAREIAADATITVSLVRQVTINPKQAAPSLSLSSSSVLSSSSAPSSPPASASDESDSQATSSLYIP</sequence>
<organism evidence="2 3">
    <name type="scientific">Hericium alpestre</name>
    <dbReference type="NCBI Taxonomy" id="135208"/>
    <lineage>
        <taxon>Eukaryota</taxon>
        <taxon>Fungi</taxon>
        <taxon>Dikarya</taxon>
        <taxon>Basidiomycota</taxon>
        <taxon>Agaricomycotina</taxon>
        <taxon>Agaricomycetes</taxon>
        <taxon>Russulales</taxon>
        <taxon>Hericiaceae</taxon>
        <taxon>Hericium</taxon>
    </lineage>
</organism>
<dbReference type="Proteomes" id="UP000298061">
    <property type="component" value="Unassembled WGS sequence"/>
</dbReference>
<dbReference type="AlphaFoldDB" id="A0A4Z0A1H2"/>
<evidence type="ECO:0000256" key="1">
    <source>
        <dbReference type="SAM" id="MobiDB-lite"/>
    </source>
</evidence>